<evidence type="ECO:0008006" key="3">
    <source>
        <dbReference type="Google" id="ProtNLM"/>
    </source>
</evidence>
<dbReference type="AlphaFoldDB" id="A0A2K8KPG3"/>
<gene>
    <name evidence="1" type="ORF">REIFOR_01366</name>
</gene>
<reference evidence="1 2" key="1">
    <citation type="journal article" date="2017" name="Environ. Microbiol.">
        <title>Genomic and physiological analyses of 'Reinekea forsetii' reveal a versatile opportunistic lifestyle during spring algae blooms.</title>
        <authorList>
            <person name="Avci B."/>
            <person name="Hahnke R.L."/>
            <person name="Chafee M."/>
            <person name="Fischer T."/>
            <person name="Gruber-Vodicka H."/>
            <person name="Tegetmeyer H.E."/>
            <person name="Harder J."/>
            <person name="Fuchs B.M."/>
            <person name="Amann R.I."/>
            <person name="Teeling H."/>
        </authorList>
    </citation>
    <scope>NUCLEOTIDE SEQUENCE [LARGE SCALE GENOMIC DNA]</scope>
    <source>
        <strain evidence="1 2">Hel1_31_D35</strain>
    </source>
</reference>
<protein>
    <recommendedName>
        <fullName evidence="3">Cellobiose phosphorylase</fullName>
    </recommendedName>
</protein>
<dbReference type="Proteomes" id="UP000229757">
    <property type="component" value="Chromosome"/>
</dbReference>
<organism evidence="1 2">
    <name type="scientific">Reinekea forsetii</name>
    <dbReference type="NCBI Taxonomy" id="1336806"/>
    <lineage>
        <taxon>Bacteria</taxon>
        <taxon>Pseudomonadati</taxon>
        <taxon>Pseudomonadota</taxon>
        <taxon>Gammaproteobacteria</taxon>
        <taxon>Oceanospirillales</taxon>
        <taxon>Saccharospirillaceae</taxon>
        <taxon>Reinekea</taxon>
    </lineage>
</organism>
<accession>A0A2K8KPG3</accession>
<dbReference type="EMBL" id="CP011797">
    <property type="protein sequence ID" value="ATX76512.1"/>
    <property type="molecule type" value="Genomic_DNA"/>
</dbReference>
<name>A0A2K8KPG3_9GAMM</name>
<keyword evidence="2" id="KW-1185">Reference proteome</keyword>
<dbReference type="OrthoDB" id="219241at2"/>
<sequence>MSTRPEKYAHANAHAVVTEGQFCDYRNERYYRIDAYDRMATFFMSIVSADDHWLFLASNGGLSAGRQNAEKALFPYYSEDKIIDMAHCTGSLSLIREQDRLWQPFNSLDLAPAQGQRTLYKGVRGDRIIFSERLDELTFEYGLSFSEAFGLVKTSRLTNHSTRPRTLELLDGLQNILPANIESATQNSQSVLLDAYKSVDLIDDRLALFYLSSRLTDVAEPSESLLANALWSCVSQGAWSFRVSLDGQAPRRFAQGHSLNFPERARGSRGSYFVTSTVTLAPGETIEWLTLAEVSLDNNALLELRHRLADGQIAHQVLADIDLGAAKLTAHLAKADGSQVSGQEATAVHHWANSLFNIMRGGFFEDGYRLARGDLHKFVRTRNRTLGDLAFWQTLPEQLLVTELDAYLPSAGAEDLARLVHEYLPISFSRRHGDPSRPWNQFSINLKDDQGLAIKDFQGNWRDIFQNWEPLALSYPEFLPAMISNFLNATTADGYNPYRVTRAGIEWETPELDNPWSNIGYWSDHQIIYLSKLLELQYKIKPALLQDWFERKQFSYANVPYRIKGFAELRVDPYNSIEFDAELDARIMALHDTLGADAKLVWVGDSVAGGAQGPGQVGAARVLHVNLMEKLLTLWLAKLSNFVPGGGIWMNTQRPEWNDANNALVGWGLSVVTLAYLHRHLSAMQEQLAGLSGELSVSVEVVAWFDRVNALFQTRFAPADPEQRLAALEALARSGDQYRSALYQSGLSGRFETLRYATIQDFLTRVLAALHDTLQYNQRADRLYHGYNLLNLTGQGATIDHLPMMLEGQVAILASGLLGSAQSLELLHALRHSDLFRADQHTYLLYPNKQLPAFMAKNHIAAELFAQTPDAAALLKRGEVFKQDRDGGLHFRAELRNGVDLAQRLTHLGLADAEQRGILALYEATFAHRAFTGRSGSFFGYEGLGSTYWHMVSKLLLAAQESWLQAKRQGATPEQIQQLAEAYYDIRLGIGFNKTPAHYGAVPTDPYSHSPENGVARQPGMTGQVKEELLTRLGEFGLFWADQAIDILPGLLKANEFIESPTAFAYMDPTGQWHSLNLPAGSLAFTLAQIPFVYFRRDRAELAIRVYMSEGEVRHVAEGRLPPELFADLCQRNNRILRIEVDFPIDSLLATE</sequence>
<evidence type="ECO:0000313" key="1">
    <source>
        <dbReference type="EMBL" id="ATX76512.1"/>
    </source>
</evidence>
<evidence type="ECO:0000313" key="2">
    <source>
        <dbReference type="Proteomes" id="UP000229757"/>
    </source>
</evidence>
<dbReference type="RefSeq" id="WP_100256850.1">
    <property type="nucleotide sequence ID" value="NZ_CP011797.1"/>
</dbReference>
<proteinExistence type="predicted"/>
<dbReference type="KEGG" id="rfo:REIFOR_01366"/>